<keyword evidence="9" id="KW-1185">Reference proteome</keyword>
<feature type="domain" description="RNA polymerase sigma-70 region 2" evidence="6">
    <location>
        <begin position="19"/>
        <end position="78"/>
    </location>
</feature>
<dbReference type="CDD" id="cd06171">
    <property type="entry name" value="Sigma70_r4"/>
    <property type="match status" value="1"/>
</dbReference>
<sequence>MNAEAEEQFREFVTARWHALMRTAYLLTGDHGQAEDLVQTALVRTHRHWTLIRRSDAPEVYVRRILVNLNHSRWRRKRVTEQVTDVLPEPATADALAAYDIRDELWSAVLTLPPRMRSVLVLRYFEDLPEAEVARLLGCSLGTVKSQTSRGLDRLRVALEREPETARRNR</sequence>
<dbReference type="Proteomes" id="UP001500212">
    <property type="component" value="Unassembled WGS sequence"/>
</dbReference>
<dbReference type="InterPro" id="IPR036388">
    <property type="entry name" value="WH-like_DNA-bd_sf"/>
</dbReference>
<evidence type="ECO:0000256" key="2">
    <source>
        <dbReference type="ARBA" id="ARBA00023015"/>
    </source>
</evidence>
<keyword evidence="2" id="KW-0805">Transcription regulation</keyword>
<evidence type="ECO:0000256" key="4">
    <source>
        <dbReference type="ARBA" id="ARBA00023125"/>
    </source>
</evidence>
<evidence type="ECO:0000259" key="7">
    <source>
        <dbReference type="Pfam" id="PF08281"/>
    </source>
</evidence>
<evidence type="ECO:0000259" key="6">
    <source>
        <dbReference type="Pfam" id="PF04542"/>
    </source>
</evidence>
<accession>A0ABP8TM55</accession>
<name>A0ABP8TM55_9ACTN</name>
<keyword evidence="4" id="KW-0238">DNA-binding</keyword>
<reference evidence="9" key="1">
    <citation type="journal article" date="2019" name="Int. J. Syst. Evol. Microbiol.">
        <title>The Global Catalogue of Microorganisms (GCM) 10K type strain sequencing project: providing services to taxonomists for standard genome sequencing and annotation.</title>
        <authorList>
            <consortium name="The Broad Institute Genomics Platform"/>
            <consortium name="The Broad Institute Genome Sequencing Center for Infectious Disease"/>
            <person name="Wu L."/>
            <person name="Ma J."/>
        </authorList>
    </citation>
    <scope>NUCLEOTIDE SEQUENCE [LARGE SCALE GENOMIC DNA]</scope>
    <source>
        <strain evidence="9">JCM 17938</strain>
    </source>
</reference>
<comment type="similarity">
    <text evidence="1">Belongs to the sigma-70 factor family. ECF subfamily.</text>
</comment>
<dbReference type="InterPro" id="IPR013324">
    <property type="entry name" value="RNA_pol_sigma_r3/r4-like"/>
</dbReference>
<dbReference type="Pfam" id="PF04542">
    <property type="entry name" value="Sigma70_r2"/>
    <property type="match status" value="1"/>
</dbReference>
<dbReference type="InterPro" id="IPR039425">
    <property type="entry name" value="RNA_pol_sigma-70-like"/>
</dbReference>
<proteinExistence type="inferred from homology"/>
<dbReference type="EMBL" id="BAABHJ010000017">
    <property type="protein sequence ID" value="GAA4611404.1"/>
    <property type="molecule type" value="Genomic_DNA"/>
</dbReference>
<keyword evidence="3" id="KW-0731">Sigma factor</keyword>
<dbReference type="Gene3D" id="1.10.10.10">
    <property type="entry name" value="Winged helix-like DNA-binding domain superfamily/Winged helix DNA-binding domain"/>
    <property type="match status" value="1"/>
</dbReference>
<dbReference type="InterPro" id="IPR014325">
    <property type="entry name" value="RNA_pol_sigma-E_actinobac"/>
</dbReference>
<dbReference type="RefSeq" id="WP_345358572.1">
    <property type="nucleotide sequence ID" value="NZ_BAABHJ010000017.1"/>
</dbReference>
<evidence type="ECO:0000256" key="5">
    <source>
        <dbReference type="ARBA" id="ARBA00023163"/>
    </source>
</evidence>
<evidence type="ECO:0000313" key="8">
    <source>
        <dbReference type="EMBL" id="GAA4611404.1"/>
    </source>
</evidence>
<keyword evidence="5" id="KW-0804">Transcription</keyword>
<dbReference type="InterPro" id="IPR013249">
    <property type="entry name" value="RNA_pol_sigma70_r4_t2"/>
</dbReference>
<dbReference type="PANTHER" id="PTHR43133">
    <property type="entry name" value="RNA POLYMERASE ECF-TYPE SIGMA FACTO"/>
    <property type="match status" value="1"/>
</dbReference>
<protein>
    <submittedName>
        <fullName evidence="8">SigE family RNA polymerase sigma factor</fullName>
    </submittedName>
</protein>
<evidence type="ECO:0000313" key="9">
    <source>
        <dbReference type="Proteomes" id="UP001500212"/>
    </source>
</evidence>
<dbReference type="InterPro" id="IPR014284">
    <property type="entry name" value="RNA_pol_sigma-70_dom"/>
</dbReference>
<dbReference type="Pfam" id="PF08281">
    <property type="entry name" value="Sigma70_r4_2"/>
    <property type="match status" value="1"/>
</dbReference>
<feature type="domain" description="RNA polymerase sigma factor 70 region 4 type 2" evidence="7">
    <location>
        <begin position="103"/>
        <end position="155"/>
    </location>
</feature>
<evidence type="ECO:0000256" key="1">
    <source>
        <dbReference type="ARBA" id="ARBA00010641"/>
    </source>
</evidence>
<gene>
    <name evidence="8" type="ORF">GCM10023195_48250</name>
</gene>
<organism evidence="8 9">
    <name type="scientific">Actinoallomurus liliacearum</name>
    <dbReference type="NCBI Taxonomy" id="1080073"/>
    <lineage>
        <taxon>Bacteria</taxon>
        <taxon>Bacillati</taxon>
        <taxon>Actinomycetota</taxon>
        <taxon>Actinomycetes</taxon>
        <taxon>Streptosporangiales</taxon>
        <taxon>Thermomonosporaceae</taxon>
        <taxon>Actinoallomurus</taxon>
    </lineage>
</organism>
<dbReference type="Gene3D" id="1.10.1740.10">
    <property type="match status" value="1"/>
</dbReference>
<evidence type="ECO:0000256" key="3">
    <source>
        <dbReference type="ARBA" id="ARBA00023082"/>
    </source>
</evidence>
<dbReference type="NCBIfam" id="TIGR02937">
    <property type="entry name" value="sigma70-ECF"/>
    <property type="match status" value="1"/>
</dbReference>
<dbReference type="PANTHER" id="PTHR43133:SF50">
    <property type="entry name" value="ECF RNA POLYMERASE SIGMA FACTOR SIGM"/>
    <property type="match status" value="1"/>
</dbReference>
<dbReference type="SUPFAM" id="SSF88659">
    <property type="entry name" value="Sigma3 and sigma4 domains of RNA polymerase sigma factors"/>
    <property type="match status" value="1"/>
</dbReference>
<comment type="caution">
    <text evidence="8">The sequence shown here is derived from an EMBL/GenBank/DDBJ whole genome shotgun (WGS) entry which is preliminary data.</text>
</comment>
<dbReference type="NCBIfam" id="TIGR02983">
    <property type="entry name" value="SigE-fam_strep"/>
    <property type="match status" value="1"/>
</dbReference>
<dbReference type="InterPro" id="IPR013325">
    <property type="entry name" value="RNA_pol_sigma_r2"/>
</dbReference>
<dbReference type="InterPro" id="IPR007627">
    <property type="entry name" value="RNA_pol_sigma70_r2"/>
</dbReference>
<dbReference type="SUPFAM" id="SSF88946">
    <property type="entry name" value="Sigma2 domain of RNA polymerase sigma factors"/>
    <property type="match status" value="1"/>
</dbReference>